<dbReference type="OrthoDB" id="242910at2759"/>
<evidence type="ECO:0000313" key="4">
    <source>
        <dbReference type="Proteomes" id="UP000278143"/>
    </source>
</evidence>
<sequence>MPVSRLSLLSLAMLSLAGSMLDHAALSEAATNGPIHMPIHAASNPSLGNQNTNIYPDIPKKERVGPVAWRTNDKPGMRTGYTTDLTTGNPAFVKCFLDKNVYAKEWNIHKKLEDPFPLSADAACKRLPLWAPHLFVKAIRYFPTPNKFRCIVFWTQPGIKDLYDFITESSITYRQHTAYNVLWQLLIGTAYLHCKGISHGDIKSENILITIDKQQFKTPLLKIIDFDLSRDMQQSSDRSLVCNTPGFCAPETVLFSRKEGDILKPDSWSIAMVLHDYLTGNLPIIYRARNGAVDSNENIMYVRNVQQAYAFNKDLCGNPMDPELRQASANAATHDVVVFICLLAQTRPENRMTPMDFLQSIFIPNTEEWLAPLAMNQGIASG</sequence>
<dbReference type="PROSITE" id="PS00108">
    <property type="entry name" value="PROTEIN_KINASE_ST"/>
    <property type="match status" value="1"/>
</dbReference>
<evidence type="ECO:0000256" key="1">
    <source>
        <dbReference type="SAM" id="SignalP"/>
    </source>
</evidence>
<dbReference type="PANTHER" id="PTHR44167">
    <property type="entry name" value="OVARIAN-SPECIFIC SERINE/THREONINE-PROTEIN KINASE LOK-RELATED"/>
    <property type="match status" value="1"/>
</dbReference>
<dbReference type="Pfam" id="PF00069">
    <property type="entry name" value="Pkinase"/>
    <property type="match status" value="1"/>
</dbReference>
<dbReference type="GO" id="GO:0004672">
    <property type="term" value="F:protein kinase activity"/>
    <property type="evidence" value="ECO:0007669"/>
    <property type="project" value="InterPro"/>
</dbReference>
<dbReference type="InterPro" id="IPR011009">
    <property type="entry name" value="Kinase-like_dom_sf"/>
</dbReference>
<dbReference type="GO" id="GO:0005524">
    <property type="term" value="F:ATP binding"/>
    <property type="evidence" value="ECO:0007669"/>
    <property type="project" value="InterPro"/>
</dbReference>
<dbReference type="Proteomes" id="UP000278143">
    <property type="component" value="Unassembled WGS sequence"/>
</dbReference>
<dbReference type="InterPro" id="IPR000719">
    <property type="entry name" value="Prot_kinase_dom"/>
</dbReference>
<keyword evidence="3" id="KW-0808">Transferase</keyword>
<feature type="chain" id="PRO_5020197284" evidence="1">
    <location>
        <begin position="18"/>
        <end position="382"/>
    </location>
</feature>
<feature type="signal peptide" evidence="1">
    <location>
        <begin position="1"/>
        <end position="17"/>
    </location>
</feature>
<feature type="domain" description="Protein kinase" evidence="2">
    <location>
        <begin position="81"/>
        <end position="363"/>
    </location>
</feature>
<dbReference type="PROSITE" id="PS50011">
    <property type="entry name" value="PROTEIN_KINASE_DOM"/>
    <property type="match status" value="1"/>
</dbReference>
<dbReference type="SUPFAM" id="SSF56112">
    <property type="entry name" value="Protein kinase-like (PK-like)"/>
    <property type="match status" value="1"/>
</dbReference>
<dbReference type="EMBL" id="KZ990075">
    <property type="protein sequence ID" value="RKP24706.1"/>
    <property type="molecule type" value="Genomic_DNA"/>
</dbReference>
<evidence type="ECO:0000259" key="2">
    <source>
        <dbReference type="PROSITE" id="PS50011"/>
    </source>
</evidence>
<name>A0A4P9YXA6_9FUNG</name>
<dbReference type="SMART" id="SM00220">
    <property type="entry name" value="S_TKc"/>
    <property type="match status" value="1"/>
</dbReference>
<dbReference type="Gene3D" id="1.10.510.10">
    <property type="entry name" value="Transferase(Phosphotransferase) domain 1"/>
    <property type="match status" value="1"/>
</dbReference>
<reference evidence="4" key="1">
    <citation type="journal article" date="2018" name="Nat. Microbiol.">
        <title>Leveraging single-cell genomics to expand the fungal tree of life.</title>
        <authorList>
            <person name="Ahrendt S.R."/>
            <person name="Quandt C.A."/>
            <person name="Ciobanu D."/>
            <person name="Clum A."/>
            <person name="Salamov A."/>
            <person name="Andreopoulos B."/>
            <person name="Cheng J.F."/>
            <person name="Woyke T."/>
            <person name="Pelin A."/>
            <person name="Henrissat B."/>
            <person name="Reynolds N.K."/>
            <person name="Benny G.L."/>
            <person name="Smith M.E."/>
            <person name="James T.Y."/>
            <person name="Grigoriev I.V."/>
        </authorList>
    </citation>
    <scope>NUCLEOTIDE SEQUENCE [LARGE SCALE GENOMIC DNA]</scope>
    <source>
        <strain evidence="4">Benny S71-1</strain>
    </source>
</reference>
<keyword evidence="4" id="KW-1185">Reference proteome</keyword>
<dbReference type="PANTHER" id="PTHR44167:SF24">
    <property type="entry name" value="SERINE_THREONINE-PROTEIN KINASE CHK2"/>
    <property type="match status" value="1"/>
</dbReference>
<gene>
    <name evidence="3" type="ORF">SYNPS1DRAFT_29536</name>
</gene>
<protein>
    <submittedName>
        <fullName evidence="3">Kinase-like domain-containing protein</fullName>
    </submittedName>
</protein>
<evidence type="ECO:0000313" key="3">
    <source>
        <dbReference type="EMBL" id="RKP24706.1"/>
    </source>
</evidence>
<dbReference type="AlphaFoldDB" id="A0A4P9YXA6"/>
<proteinExistence type="predicted"/>
<accession>A0A4P9YXA6</accession>
<keyword evidence="1" id="KW-0732">Signal</keyword>
<keyword evidence="3" id="KW-0418">Kinase</keyword>
<organism evidence="3 4">
    <name type="scientific">Syncephalis pseudoplumigaleata</name>
    <dbReference type="NCBI Taxonomy" id="1712513"/>
    <lineage>
        <taxon>Eukaryota</taxon>
        <taxon>Fungi</taxon>
        <taxon>Fungi incertae sedis</taxon>
        <taxon>Zoopagomycota</taxon>
        <taxon>Zoopagomycotina</taxon>
        <taxon>Zoopagomycetes</taxon>
        <taxon>Zoopagales</taxon>
        <taxon>Piptocephalidaceae</taxon>
        <taxon>Syncephalis</taxon>
    </lineage>
</organism>
<dbReference type="InterPro" id="IPR008271">
    <property type="entry name" value="Ser/Thr_kinase_AS"/>
</dbReference>